<reference evidence="5" key="1">
    <citation type="journal article" date="2014" name="Int. J. Syst. Evol. Microbiol.">
        <title>Complete genome sequence of Corynebacterium casei LMG S-19264T (=DSM 44701T), isolated from a smear-ripened cheese.</title>
        <authorList>
            <consortium name="US DOE Joint Genome Institute (JGI-PGF)"/>
            <person name="Walter F."/>
            <person name="Albersmeier A."/>
            <person name="Kalinowski J."/>
            <person name="Ruckert C."/>
        </authorList>
    </citation>
    <scope>NUCLEOTIDE SEQUENCE</scope>
    <source>
        <strain evidence="5">JCM 30078</strain>
    </source>
</reference>
<dbReference type="Pfam" id="PF00356">
    <property type="entry name" value="LacI"/>
    <property type="match status" value="1"/>
</dbReference>
<protein>
    <submittedName>
        <fullName evidence="5">Transcriptional regulator</fullName>
    </submittedName>
</protein>
<keyword evidence="2" id="KW-0238">DNA-binding</keyword>
<evidence type="ECO:0000259" key="4">
    <source>
        <dbReference type="PROSITE" id="PS50932"/>
    </source>
</evidence>
<dbReference type="EMBL" id="BMPO01000006">
    <property type="protein sequence ID" value="GGK01003.1"/>
    <property type="molecule type" value="Genomic_DNA"/>
</dbReference>
<dbReference type="InterPro" id="IPR000843">
    <property type="entry name" value="HTH_LacI"/>
</dbReference>
<dbReference type="Gene3D" id="1.10.260.40">
    <property type="entry name" value="lambda repressor-like DNA-binding domains"/>
    <property type="match status" value="1"/>
</dbReference>
<dbReference type="PANTHER" id="PTHR30146">
    <property type="entry name" value="LACI-RELATED TRANSCRIPTIONAL REPRESSOR"/>
    <property type="match status" value="1"/>
</dbReference>
<proteinExistence type="predicted"/>
<evidence type="ECO:0000313" key="5">
    <source>
        <dbReference type="EMBL" id="GGK01003.1"/>
    </source>
</evidence>
<dbReference type="Proteomes" id="UP000635983">
    <property type="component" value="Unassembled WGS sequence"/>
</dbReference>
<dbReference type="PROSITE" id="PS50932">
    <property type="entry name" value="HTH_LACI_2"/>
    <property type="match status" value="1"/>
</dbReference>
<evidence type="ECO:0000256" key="3">
    <source>
        <dbReference type="ARBA" id="ARBA00023163"/>
    </source>
</evidence>
<dbReference type="SUPFAM" id="SSF53822">
    <property type="entry name" value="Periplasmic binding protein-like I"/>
    <property type="match status" value="1"/>
</dbReference>
<comment type="caution">
    <text evidence="5">The sequence shown here is derived from an EMBL/GenBank/DDBJ whole genome shotgun (WGS) entry which is preliminary data.</text>
</comment>
<dbReference type="InterPro" id="IPR028082">
    <property type="entry name" value="Peripla_BP_I"/>
</dbReference>
<keyword evidence="3" id="KW-0804">Transcription</keyword>
<dbReference type="Gene3D" id="3.40.50.2300">
    <property type="match status" value="2"/>
</dbReference>
<dbReference type="CDD" id="cd06273">
    <property type="entry name" value="PBP1_LacI-like"/>
    <property type="match status" value="1"/>
</dbReference>
<dbReference type="Pfam" id="PF13377">
    <property type="entry name" value="Peripla_BP_3"/>
    <property type="match status" value="1"/>
</dbReference>
<dbReference type="GO" id="GO:0000976">
    <property type="term" value="F:transcription cis-regulatory region binding"/>
    <property type="evidence" value="ECO:0007669"/>
    <property type="project" value="TreeGrafter"/>
</dbReference>
<evidence type="ECO:0000313" key="6">
    <source>
        <dbReference type="Proteomes" id="UP000635983"/>
    </source>
</evidence>
<evidence type="ECO:0000256" key="1">
    <source>
        <dbReference type="ARBA" id="ARBA00023015"/>
    </source>
</evidence>
<dbReference type="SUPFAM" id="SSF47413">
    <property type="entry name" value="lambda repressor-like DNA-binding domains"/>
    <property type="match status" value="1"/>
</dbReference>
<feature type="domain" description="HTH lacI-type" evidence="4">
    <location>
        <begin position="29"/>
        <end position="83"/>
    </location>
</feature>
<dbReference type="CDD" id="cd01392">
    <property type="entry name" value="HTH_LacI"/>
    <property type="match status" value="1"/>
</dbReference>
<keyword evidence="6" id="KW-1185">Reference proteome</keyword>
<keyword evidence="1" id="KW-0805">Transcription regulation</keyword>
<dbReference type="PROSITE" id="PS00356">
    <property type="entry name" value="HTH_LACI_1"/>
    <property type="match status" value="1"/>
</dbReference>
<reference evidence="5" key="2">
    <citation type="submission" date="2020-09" db="EMBL/GenBank/DDBJ databases">
        <authorList>
            <person name="Sun Q."/>
            <person name="Ohkuma M."/>
        </authorList>
    </citation>
    <scope>NUCLEOTIDE SEQUENCE</scope>
    <source>
        <strain evidence="5">JCM 30078</strain>
    </source>
</reference>
<organism evidence="5 6">
    <name type="scientific">Pseudomonas matsuisoli</name>
    <dbReference type="NCBI Taxonomy" id="1515666"/>
    <lineage>
        <taxon>Bacteria</taxon>
        <taxon>Pseudomonadati</taxon>
        <taxon>Pseudomonadota</taxon>
        <taxon>Gammaproteobacteria</taxon>
        <taxon>Pseudomonadales</taxon>
        <taxon>Pseudomonadaceae</taxon>
        <taxon>Pseudomonas</taxon>
    </lineage>
</organism>
<dbReference type="InterPro" id="IPR046335">
    <property type="entry name" value="LacI/GalR-like_sensor"/>
</dbReference>
<dbReference type="AlphaFoldDB" id="A0A917PYF3"/>
<dbReference type="InterPro" id="IPR010982">
    <property type="entry name" value="Lambda_DNA-bd_dom_sf"/>
</dbReference>
<gene>
    <name evidence="5" type="ORF">GCM10009304_28550</name>
</gene>
<dbReference type="PANTHER" id="PTHR30146:SF138">
    <property type="entry name" value="TRANSCRIPTIONAL REGULATORY PROTEIN"/>
    <property type="match status" value="1"/>
</dbReference>
<dbReference type="PRINTS" id="PR00036">
    <property type="entry name" value="HTHLACI"/>
</dbReference>
<accession>A0A917PYF3</accession>
<dbReference type="GO" id="GO:0003700">
    <property type="term" value="F:DNA-binding transcription factor activity"/>
    <property type="evidence" value="ECO:0007669"/>
    <property type="project" value="TreeGrafter"/>
</dbReference>
<evidence type="ECO:0000256" key="2">
    <source>
        <dbReference type="ARBA" id="ARBA00023125"/>
    </source>
</evidence>
<name>A0A917PYF3_9PSED</name>
<dbReference type="SMART" id="SM00354">
    <property type="entry name" value="HTH_LACI"/>
    <property type="match status" value="1"/>
</dbReference>
<sequence length="362" mass="39383">MSTDFLESLRPTTFMNETDVTQSPLLSRTGLRDVARLAGVSTATVSRVLNGSATVRDDKRQAVQRACSDLGYVLNAAARTLSSRRSMTIGAVVPTLATETFSRPLAAFQRTVHEAGYTLLVASFGFDEQTELKEVQTMLEHGVDALMVVGRTHDAKMWHMIENKGVPCVQAWTQDDAHPSVGFDNAGVAWQMADHLLTLGHQRFAIMLNEPYFNDRVGDRLRGTRQRLAEAGLDIPAHWCLETHLTLEDGIAAMERLMTAQTRPTAVICANDLLAFGALLAAKRLGIRVPEDVSVVGFNDFDYARHLSPPLTTIRVALDEIGVNAGTYLLNALAGHTYQTPVGVTTELIVRDSSGPAPDPSG</sequence>